<proteinExistence type="predicted"/>
<gene>
    <name evidence="1" type="ORF">CB5_LOCUS16024</name>
</gene>
<protein>
    <recommendedName>
        <fullName evidence="2">DUF4283 domain-containing protein</fullName>
    </recommendedName>
</protein>
<organism evidence="1">
    <name type="scientific">Ananas comosus var. bracteatus</name>
    <name type="common">red pineapple</name>
    <dbReference type="NCBI Taxonomy" id="296719"/>
    <lineage>
        <taxon>Eukaryota</taxon>
        <taxon>Viridiplantae</taxon>
        <taxon>Streptophyta</taxon>
        <taxon>Embryophyta</taxon>
        <taxon>Tracheophyta</taxon>
        <taxon>Spermatophyta</taxon>
        <taxon>Magnoliopsida</taxon>
        <taxon>Liliopsida</taxon>
        <taxon>Poales</taxon>
        <taxon>Bromeliaceae</taxon>
        <taxon>Bromelioideae</taxon>
        <taxon>Ananas</taxon>
    </lineage>
</organism>
<reference evidence="1" key="1">
    <citation type="submission" date="2020-07" db="EMBL/GenBank/DDBJ databases">
        <authorList>
            <person name="Lin J."/>
        </authorList>
    </citation>
    <scope>NUCLEOTIDE SEQUENCE</scope>
</reference>
<dbReference type="InterPro" id="IPR036875">
    <property type="entry name" value="Znf_CCHC_sf"/>
</dbReference>
<accession>A0A6V7PQ55</accession>
<dbReference type="SUPFAM" id="SSF57756">
    <property type="entry name" value="Retrovirus zinc finger-like domains"/>
    <property type="match status" value="1"/>
</dbReference>
<evidence type="ECO:0000313" key="1">
    <source>
        <dbReference type="EMBL" id="CAD1832813.1"/>
    </source>
</evidence>
<dbReference type="EMBL" id="LR862150">
    <property type="protein sequence ID" value="CAD1832813.1"/>
    <property type="molecule type" value="Genomic_DNA"/>
</dbReference>
<dbReference type="GO" id="GO:0003676">
    <property type="term" value="F:nucleic acid binding"/>
    <property type="evidence" value="ECO:0007669"/>
    <property type="project" value="InterPro"/>
</dbReference>
<dbReference type="AlphaFoldDB" id="A0A6V7PQ55"/>
<dbReference type="Gene3D" id="4.10.60.10">
    <property type="entry name" value="Zinc finger, CCHC-type"/>
    <property type="match status" value="1"/>
</dbReference>
<dbReference type="GO" id="GO:0008270">
    <property type="term" value="F:zinc ion binding"/>
    <property type="evidence" value="ECO:0007669"/>
    <property type="project" value="InterPro"/>
</dbReference>
<evidence type="ECO:0008006" key="2">
    <source>
        <dbReference type="Google" id="ProtNLM"/>
    </source>
</evidence>
<name>A0A6V7PQ55_ANACO</name>
<sequence length="315" mass="35993">MPTADHEVGRRRCYRCLAKDHRVQECRDPIRRSECFRTGHLVQNCRTRNPHSLAKMHRAMQFFPPSKKVFVPVTKGFHTWQQQCQNAVLANVLGLARLVHFPQEMIANDFANSFRGFSNDFLIAHHSERGFVIFLLLWVRSSDLVRQGIVTLLHFQLWCYAWNPYRDAARSRITYKAWIKLVDLPFKCWSEVRVAVIVKSFGRYLWADKKSTNMHDLIGFRCQITIDDIAKIPENLAITMGDIVVNVIVQLESSAFLGGDECDIPFAGGDTNESGEQTDLLGHRIAHSVNNLSKGVGDSDLRKGYVSRDDGQDDT</sequence>